<keyword evidence="1" id="KW-0812">Transmembrane</keyword>
<evidence type="ECO:0000313" key="3">
    <source>
        <dbReference type="Proteomes" id="UP000245802"/>
    </source>
</evidence>
<dbReference type="KEGG" id="gog:C1280_24315"/>
<evidence type="ECO:0000313" key="2">
    <source>
        <dbReference type="EMBL" id="AWM39822.1"/>
    </source>
</evidence>
<keyword evidence="1" id="KW-0472">Membrane</keyword>
<feature type="transmembrane region" description="Helical" evidence="1">
    <location>
        <begin position="49"/>
        <end position="67"/>
    </location>
</feature>
<accession>A0A2Z3H665</accession>
<proteinExistence type="predicted"/>
<name>A0A2Z3H665_9BACT</name>
<reference evidence="2 3" key="1">
    <citation type="submission" date="2018-01" db="EMBL/GenBank/DDBJ databases">
        <title>G. obscuriglobus.</title>
        <authorList>
            <person name="Franke J."/>
            <person name="Blomberg W."/>
            <person name="Selmecki A."/>
        </authorList>
    </citation>
    <scope>NUCLEOTIDE SEQUENCE [LARGE SCALE GENOMIC DNA]</scope>
    <source>
        <strain evidence="2 3">DSM 5831</strain>
    </source>
</reference>
<evidence type="ECO:0000256" key="1">
    <source>
        <dbReference type="SAM" id="Phobius"/>
    </source>
</evidence>
<sequence length="69" mass="7577">MSDDEAKERLREVLAAYSVGSVLHLLSELIEADARAARRDGDDGLDQQLFHAAYTLFVVGLGLHAILPR</sequence>
<keyword evidence="3" id="KW-1185">Reference proteome</keyword>
<organism evidence="2 3">
    <name type="scientific">Gemmata obscuriglobus</name>
    <dbReference type="NCBI Taxonomy" id="114"/>
    <lineage>
        <taxon>Bacteria</taxon>
        <taxon>Pseudomonadati</taxon>
        <taxon>Planctomycetota</taxon>
        <taxon>Planctomycetia</taxon>
        <taxon>Gemmatales</taxon>
        <taxon>Gemmataceae</taxon>
        <taxon>Gemmata</taxon>
    </lineage>
</organism>
<protein>
    <submittedName>
        <fullName evidence="2">Uncharacterized protein</fullName>
    </submittedName>
</protein>
<dbReference type="Proteomes" id="UP000245802">
    <property type="component" value="Chromosome"/>
</dbReference>
<dbReference type="AlphaFoldDB" id="A0A2Z3H665"/>
<dbReference type="EMBL" id="CP025958">
    <property type="protein sequence ID" value="AWM39822.1"/>
    <property type="molecule type" value="Genomic_DNA"/>
</dbReference>
<gene>
    <name evidence="2" type="ORF">C1280_24315</name>
</gene>
<keyword evidence="1" id="KW-1133">Transmembrane helix</keyword>